<gene>
    <name evidence="1" type="ORF">PA6_033_00100</name>
</gene>
<evidence type="ECO:0000313" key="2">
    <source>
        <dbReference type="Proteomes" id="UP000016560"/>
    </source>
</evidence>
<organism evidence="1 2">
    <name type="scientific">Aquipseudomonas alcaligenes (strain ATCC 14909 / DSM 50342 / CCUG 1425 / JCM 20561 / NBRC 14159 / NCIMB 9945 / NCTC 10367 / 1577)</name>
    <name type="common">Pseudomonas alcaligenes</name>
    <dbReference type="NCBI Taxonomy" id="1215092"/>
    <lineage>
        <taxon>Bacteria</taxon>
        <taxon>Pseudomonadati</taxon>
        <taxon>Pseudomonadota</taxon>
        <taxon>Gammaproteobacteria</taxon>
        <taxon>Pseudomonadales</taxon>
        <taxon>Pseudomonadaceae</taxon>
        <taxon>Aquipseudomonas</taxon>
    </lineage>
</organism>
<accession>U3B2K1</accession>
<protein>
    <recommendedName>
        <fullName evidence="3">ApeA N-terminal domain-containing protein</fullName>
    </recommendedName>
</protein>
<reference evidence="1" key="1">
    <citation type="submission" date="2024-09" db="EMBL/GenBank/DDBJ databases">
        <title>Whole genome shotgun sequence of Pseudomonas alcaligenes NBRC 14159.</title>
        <authorList>
            <person name="Yoshida I."/>
            <person name="Hosoyama A."/>
            <person name="Tsuchikane K."/>
            <person name="Noguchi M."/>
            <person name="Hirakata S."/>
            <person name="Ando Y."/>
            <person name="Ohji S."/>
            <person name="Yamazoe A."/>
            <person name="Yamazaki S."/>
            <person name="Fujita N."/>
        </authorList>
    </citation>
    <scope>NUCLEOTIDE SEQUENCE</scope>
    <source>
        <strain evidence="1">NBRC 14159</strain>
    </source>
</reference>
<evidence type="ECO:0000313" key="1">
    <source>
        <dbReference type="EMBL" id="GAD64084.1"/>
    </source>
</evidence>
<sequence>MNSEKAINNILKSELEITFKTLKIISQDKQNPKKYIANGKITQDKNGQLILEAIWSPPKGKPLEPNWGMDYIEPGQIIPKEHYFKIEGISVEGHKWIATDIHLSTNYYFPTSTIVFKGQIPDIFQKGKTAHPPTGNTRLIACEVKDLKIPTNEYNEKEQKRNITNVTVADKKCQIRIHENHVTFLIKSPKQITNEKAQSIVHAIELATGKNLQKIYDHSITPKSFSITLYSRPAPEELWSILPPLNRHHKIDELEEITNKLHKLSQEKRKAIIWFWKEIGISSQAGIEPFMKSICSNIEGMVDFFYSKYKVADSSFEKECLQALDVISKIESSISPRAFQRISGNLKSAGSPSVKNAFYKLLGNKADNWNSLRHKALHGSHQKLFNDTQKLFDLTYSCLYIFYELTLEAIGHRNKIIDYSTRGYPEIPPLISQIKAGLQSQK</sequence>
<keyword evidence="2" id="KW-1185">Reference proteome</keyword>
<comment type="caution">
    <text evidence="1">The sequence shown here is derived from an EMBL/GenBank/DDBJ whole genome shotgun (WGS) entry which is preliminary data.</text>
</comment>
<proteinExistence type="predicted"/>
<dbReference type="AlphaFoldDB" id="U3B2K1"/>
<evidence type="ECO:0008006" key="3">
    <source>
        <dbReference type="Google" id="ProtNLM"/>
    </source>
</evidence>
<dbReference type="EMBL" id="BATI01000033">
    <property type="protein sequence ID" value="GAD64084.1"/>
    <property type="molecule type" value="Genomic_DNA"/>
</dbReference>
<dbReference type="Proteomes" id="UP000016560">
    <property type="component" value="Unassembled WGS sequence"/>
</dbReference>
<dbReference type="RefSeq" id="WP_021702166.1">
    <property type="nucleotide sequence ID" value="NZ_BATI01000033.1"/>
</dbReference>
<name>U3B2K1_AQUA1</name>